<dbReference type="Pfam" id="PF00004">
    <property type="entry name" value="AAA"/>
    <property type="match status" value="1"/>
</dbReference>
<accession>A0A1I3LNT8</accession>
<name>A0A1I3LNT8_9SPIR</name>
<dbReference type="RefSeq" id="WP_074932334.1">
    <property type="nucleotide sequence ID" value="NZ_FORI01000007.1"/>
</dbReference>
<dbReference type="GO" id="GO:0004252">
    <property type="term" value="F:serine-type endopeptidase activity"/>
    <property type="evidence" value="ECO:0007669"/>
    <property type="project" value="InterPro"/>
</dbReference>
<dbReference type="GO" id="GO:0004176">
    <property type="term" value="F:ATP-dependent peptidase activity"/>
    <property type="evidence" value="ECO:0007669"/>
    <property type="project" value="InterPro"/>
</dbReference>
<gene>
    <name evidence="2" type="ORF">SAMN04487775_107107</name>
</gene>
<protein>
    <submittedName>
        <fullName evidence="2">ATPase family associated with various cellular activities (AAA)</fullName>
    </submittedName>
</protein>
<dbReference type="InterPro" id="IPR027065">
    <property type="entry name" value="Lon_Prtase"/>
</dbReference>
<dbReference type="AlphaFoldDB" id="A0A1I3LNT8"/>
<dbReference type="InterPro" id="IPR027417">
    <property type="entry name" value="P-loop_NTPase"/>
</dbReference>
<evidence type="ECO:0000259" key="1">
    <source>
        <dbReference type="Pfam" id="PF00004"/>
    </source>
</evidence>
<dbReference type="SUPFAM" id="SSF52540">
    <property type="entry name" value="P-loop containing nucleoside triphosphate hydrolases"/>
    <property type="match status" value="1"/>
</dbReference>
<evidence type="ECO:0000313" key="3">
    <source>
        <dbReference type="Proteomes" id="UP000182737"/>
    </source>
</evidence>
<dbReference type="GO" id="GO:0030163">
    <property type="term" value="P:protein catabolic process"/>
    <property type="evidence" value="ECO:0007669"/>
    <property type="project" value="InterPro"/>
</dbReference>
<dbReference type="Gene3D" id="3.40.50.300">
    <property type="entry name" value="P-loop containing nucleotide triphosphate hydrolases"/>
    <property type="match status" value="1"/>
</dbReference>
<dbReference type="Proteomes" id="UP000182737">
    <property type="component" value="Unassembled WGS sequence"/>
</dbReference>
<reference evidence="3" key="1">
    <citation type="submission" date="2016-10" db="EMBL/GenBank/DDBJ databases">
        <authorList>
            <person name="Varghese N."/>
            <person name="Submissions S."/>
        </authorList>
    </citation>
    <scope>NUCLEOTIDE SEQUENCE [LARGE SCALE GENOMIC DNA]</scope>
    <source>
        <strain evidence="3">XBD1002</strain>
    </source>
</reference>
<dbReference type="GO" id="GO:0005524">
    <property type="term" value="F:ATP binding"/>
    <property type="evidence" value="ECO:0007669"/>
    <property type="project" value="InterPro"/>
</dbReference>
<feature type="domain" description="ATPase AAA-type core" evidence="1">
    <location>
        <begin position="213"/>
        <end position="354"/>
    </location>
</feature>
<dbReference type="GO" id="GO:0016887">
    <property type="term" value="F:ATP hydrolysis activity"/>
    <property type="evidence" value="ECO:0007669"/>
    <property type="project" value="InterPro"/>
</dbReference>
<proteinExistence type="predicted"/>
<evidence type="ECO:0000313" key="2">
    <source>
        <dbReference type="EMBL" id="SFI86418.1"/>
    </source>
</evidence>
<sequence>MEYKTDVQRRLAEILDELKIKATYYNKDGIFSLEDSGYIIYEDDSLVPNSKTSEQAPINMIRIYEDGTLKFIDNSEVTLKYCKTCQKFSFGRKVKRGEDYCPVCKGKSIKYLFNNSRIPGWFGKTTEESLIDEHEAEMHLEHNTTDKKGDVQDAIERLTGQVSYIVVTPEKKAQVINLKKKYPNMGEVIDYLLQCFEASELRKHKELGFRPFVLVGGPGCGKTSFVTDLCVILLGKKAVKIDLGNDVPNFAISGSNPEYTHAKHGLIIESMFKNSEHGPLKNPVIHFDELDKVHAKQNYSIETVFYSILEKNTARRFYDNFIELNVDASGVNYIFTANTLENVPAPIINRLKVFQIQNYTHEQMKEYVIDSFYQNWLENNNMEKEFLPAVLSDDIKEEILSECNDDPRNVEDAINLVFNRTMHTDDKTGHKIALFSPREYFIGWQNFRGKREISETPWKLPKNFMSVTYQNIQNIELFID</sequence>
<keyword evidence="3" id="KW-1185">Reference proteome</keyword>
<dbReference type="EMBL" id="FORI01000007">
    <property type="protein sequence ID" value="SFI86418.1"/>
    <property type="molecule type" value="Genomic_DNA"/>
</dbReference>
<dbReference type="PANTHER" id="PTHR10046">
    <property type="entry name" value="ATP DEPENDENT LON PROTEASE FAMILY MEMBER"/>
    <property type="match status" value="1"/>
</dbReference>
<dbReference type="OrthoDB" id="9804622at2"/>
<organism evidence="2 3">
    <name type="scientific">Treponema bryantii</name>
    <dbReference type="NCBI Taxonomy" id="163"/>
    <lineage>
        <taxon>Bacteria</taxon>
        <taxon>Pseudomonadati</taxon>
        <taxon>Spirochaetota</taxon>
        <taxon>Spirochaetia</taxon>
        <taxon>Spirochaetales</taxon>
        <taxon>Treponemataceae</taxon>
        <taxon>Treponema</taxon>
    </lineage>
</organism>
<dbReference type="InterPro" id="IPR003959">
    <property type="entry name" value="ATPase_AAA_core"/>
</dbReference>